<evidence type="ECO:0000256" key="4">
    <source>
        <dbReference type="ARBA" id="ARBA00013081"/>
    </source>
</evidence>
<dbReference type="GO" id="GO:1902531">
    <property type="term" value="P:regulation of intracellular signal transduction"/>
    <property type="evidence" value="ECO:0000318"/>
    <property type="project" value="GO_Central"/>
</dbReference>
<dbReference type="AlphaFoldDB" id="A0A1S4CG18"/>
<proteinExistence type="inferred from homology"/>
<evidence type="ECO:0000256" key="6">
    <source>
        <dbReference type="ARBA" id="ARBA00022801"/>
    </source>
</evidence>
<sequence length="385" mass="42894">MNFLPRCWSYSETSESRGGESSSSNSNTNGGFGKDGLLWFHDIGKYGSGEYSMAIVQANQVLEDQSQIESGPFGTFVGVYDGHGGPDTARYVCDHLFRHFQAASAEGNGVVTAETIQRAFLETERGFTSLVSENWNSRPQMATVGSCCLVGAIYQQTLFVANLGDSRVVLGKKVGNTGEIAAIQLSTEHNANIESIRWELKDLHPNDPQIVVLRHGVWRVKGIIQVSRSIGDVYLKHAKYCREPINGKFRVSEPINMPILLATPSILTHPLHPNDSFLIFASDGLWEHLSNEKAVQIVQSHPRKGSAKRLVKAALHEAAKKREMRYSDLRNIDKKFFIAGIIFFTEHKEYGALVPRTWRTIGVIFLSCKPSCRLILNISFLFNSF</sequence>
<dbReference type="CDD" id="cd00143">
    <property type="entry name" value="PP2Cc"/>
    <property type="match status" value="1"/>
</dbReference>
<dbReference type="InterPro" id="IPR015655">
    <property type="entry name" value="PP2C"/>
</dbReference>
<evidence type="ECO:0000259" key="14">
    <source>
        <dbReference type="PROSITE" id="PS51746"/>
    </source>
</evidence>
<evidence type="ECO:0000256" key="10">
    <source>
        <dbReference type="ARBA" id="ARBA00047761"/>
    </source>
</evidence>
<protein>
    <recommendedName>
        <fullName evidence="4">protein-serine/threonine phosphatase</fullName>
        <ecNumber evidence="4">3.1.3.16</ecNumber>
    </recommendedName>
</protein>
<evidence type="ECO:0000256" key="5">
    <source>
        <dbReference type="ARBA" id="ARBA00022723"/>
    </source>
</evidence>
<feature type="domain" description="PPM-type phosphatase" evidence="14">
    <location>
        <begin position="47"/>
        <end position="385"/>
    </location>
</feature>
<organism evidence="15 16">
    <name type="scientific">Nicotiana tabacum</name>
    <name type="common">Common tobacco</name>
    <dbReference type="NCBI Taxonomy" id="4097"/>
    <lineage>
        <taxon>Eukaryota</taxon>
        <taxon>Viridiplantae</taxon>
        <taxon>Streptophyta</taxon>
        <taxon>Embryophyta</taxon>
        <taxon>Tracheophyta</taxon>
        <taxon>Spermatophyta</taxon>
        <taxon>Magnoliopsida</taxon>
        <taxon>eudicotyledons</taxon>
        <taxon>Gunneridae</taxon>
        <taxon>Pentapetalae</taxon>
        <taxon>asterids</taxon>
        <taxon>lamiids</taxon>
        <taxon>Solanales</taxon>
        <taxon>Solanaceae</taxon>
        <taxon>Nicotianoideae</taxon>
        <taxon>Nicotianeae</taxon>
        <taxon>Nicotiana</taxon>
    </lineage>
</organism>
<comment type="catalytic activity">
    <reaction evidence="11">
        <text>O-phospho-L-threonyl-[protein] + H2O = L-threonyl-[protein] + phosphate</text>
        <dbReference type="Rhea" id="RHEA:47004"/>
        <dbReference type="Rhea" id="RHEA-COMP:11060"/>
        <dbReference type="Rhea" id="RHEA-COMP:11605"/>
        <dbReference type="ChEBI" id="CHEBI:15377"/>
        <dbReference type="ChEBI" id="CHEBI:30013"/>
        <dbReference type="ChEBI" id="CHEBI:43474"/>
        <dbReference type="ChEBI" id="CHEBI:61977"/>
        <dbReference type="EC" id="3.1.3.16"/>
    </reaction>
</comment>
<dbReference type="SMART" id="SM00332">
    <property type="entry name" value="PP2Cc"/>
    <property type="match status" value="1"/>
</dbReference>
<dbReference type="RefSeq" id="XP_016500115.1">
    <property type="nucleotide sequence ID" value="XM_016644629.2"/>
</dbReference>
<dbReference type="GeneID" id="107818592"/>
<dbReference type="SMR" id="A0A1S4CG18"/>
<dbReference type="KEGG" id="nta:107818592"/>
<accession>A0A1S4CG18</accession>
<evidence type="ECO:0000256" key="1">
    <source>
        <dbReference type="ARBA" id="ARBA00001936"/>
    </source>
</evidence>
<comment type="cofactor">
    <cofactor evidence="2">
        <name>Mg(2+)</name>
        <dbReference type="ChEBI" id="CHEBI:18420"/>
    </cofactor>
</comment>
<evidence type="ECO:0000256" key="7">
    <source>
        <dbReference type="ARBA" id="ARBA00022842"/>
    </source>
</evidence>
<comment type="catalytic activity">
    <reaction evidence="10">
        <text>O-phospho-L-seryl-[protein] + H2O = L-seryl-[protein] + phosphate</text>
        <dbReference type="Rhea" id="RHEA:20629"/>
        <dbReference type="Rhea" id="RHEA-COMP:9863"/>
        <dbReference type="Rhea" id="RHEA-COMP:11604"/>
        <dbReference type="ChEBI" id="CHEBI:15377"/>
        <dbReference type="ChEBI" id="CHEBI:29999"/>
        <dbReference type="ChEBI" id="CHEBI:43474"/>
        <dbReference type="ChEBI" id="CHEBI:83421"/>
        <dbReference type="EC" id="3.1.3.16"/>
    </reaction>
</comment>
<dbReference type="Proteomes" id="UP000790787">
    <property type="component" value="Chromosome 22"/>
</dbReference>
<dbReference type="PaxDb" id="4097-A0A1S4CG18"/>
<evidence type="ECO:0000256" key="13">
    <source>
        <dbReference type="SAM" id="MobiDB-lite"/>
    </source>
</evidence>
<dbReference type="InterPro" id="IPR001932">
    <property type="entry name" value="PPM-type_phosphatase-like_dom"/>
</dbReference>
<evidence type="ECO:0000256" key="2">
    <source>
        <dbReference type="ARBA" id="ARBA00001946"/>
    </source>
</evidence>
<name>A0A1S4CG18_TOBAC</name>
<evidence type="ECO:0000256" key="8">
    <source>
        <dbReference type="ARBA" id="ARBA00022912"/>
    </source>
</evidence>
<dbReference type="GO" id="GO:0046872">
    <property type="term" value="F:metal ion binding"/>
    <property type="evidence" value="ECO:0007669"/>
    <property type="project" value="UniProtKB-KW"/>
</dbReference>
<reference evidence="15" key="1">
    <citation type="journal article" date="2014" name="Nat. Commun.">
        <title>The tobacco genome sequence and its comparison with those of tomato and potato.</title>
        <authorList>
            <person name="Sierro N."/>
            <person name="Battey J.N."/>
            <person name="Ouadi S."/>
            <person name="Bakaher N."/>
            <person name="Bovet L."/>
            <person name="Willig A."/>
            <person name="Goepfert S."/>
            <person name="Peitsch M.C."/>
            <person name="Ivanov N.V."/>
        </authorList>
    </citation>
    <scope>NUCLEOTIDE SEQUENCE [LARGE SCALE GENOMIC DNA]</scope>
</reference>
<keyword evidence="8 12" id="KW-0904">Protein phosphatase</keyword>
<keyword evidence="5" id="KW-0479">Metal-binding</keyword>
<evidence type="ECO:0000256" key="3">
    <source>
        <dbReference type="ARBA" id="ARBA00006702"/>
    </source>
</evidence>
<dbReference type="Pfam" id="PF00481">
    <property type="entry name" value="PP2C"/>
    <property type="match status" value="1"/>
</dbReference>
<reference evidence="16" key="2">
    <citation type="submission" date="2025-08" db="UniProtKB">
        <authorList>
            <consortium name="RefSeq"/>
        </authorList>
    </citation>
    <scope>IDENTIFICATION</scope>
    <source>
        <tissue evidence="16">Leaf</tissue>
    </source>
</reference>
<dbReference type="FunFam" id="3.60.40.10:FF:000020">
    <property type="entry name" value="Probable protein phosphatase 2C 42"/>
    <property type="match status" value="1"/>
</dbReference>
<comment type="similarity">
    <text evidence="3 12">Belongs to the PP2C family.</text>
</comment>
<keyword evidence="15" id="KW-1185">Reference proteome</keyword>
<evidence type="ECO:0000313" key="15">
    <source>
        <dbReference type="Proteomes" id="UP000790787"/>
    </source>
</evidence>
<dbReference type="EC" id="3.1.3.16" evidence="4"/>
<dbReference type="Gene3D" id="3.60.40.10">
    <property type="entry name" value="PPM-type phosphatase domain"/>
    <property type="match status" value="1"/>
</dbReference>
<gene>
    <name evidence="16" type="primary">LOC107818592</name>
</gene>
<dbReference type="InterPro" id="IPR000222">
    <property type="entry name" value="PP2C_BS"/>
</dbReference>
<keyword evidence="9" id="KW-0464">Manganese</keyword>
<feature type="region of interest" description="Disordered" evidence="13">
    <location>
        <begin position="1"/>
        <end position="28"/>
    </location>
</feature>
<dbReference type="STRING" id="4097.A0A1S4CG18"/>
<dbReference type="GO" id="GO:0004722">
    <property type="term" value="F:protein serine/threonine phosphatase activity"/>
    <property type="evidence" value="ECO:0000318"/>
    <property type="project" value="GO_Central"/>
</dbReference>
<keyword evidence="6 12" id="KW-0378">Hydrolase</keyword>
<evidence type="ECO:0000256" key="12">
    <source>
        <dbReference type="RuleBase" id="RU003465"/>
    </source>
</evidence>
<dbReference type="InterPro" id="IPR036457">
    <property type="entry name" value="PPM-type-like_dom_sf"/>
</dbReference>
<evidence type="ECO:0000256" key="9">
    <source>
        <dbReference type="ARBA" id="ARBA00023211"/>
    </source>
</evidence>
<dbReference type="SUPFAM" id="SSF81606">
    <property type="entry name" value="PP2C-like"/>
    <property type="match status" value="1"/>
</dbReference>
<evidence type="ECO:0000313" key="16">
    <source>
        <dbReference type="RefSeq" id="XP_016500115.1"/>
    </source>
</evidence>
<dbReference type="RefSeq" id="XP_016500115.1">
    <property type="nucleotide sequence ID" value="XM_016644629.1"/>
</dbReference>
<dbReference type="PROSITE" id="PS01032">
    <property type="entry name" value="PPM_1"/>
    <property type="match status" value="1"/>
</dbReference>
<dbReference type="PROSITE" id="PS51746">
    <property type="entry name" value="PPM_2"/>
    <property type="match status" value="1"/>
</dbReference>
<dbReference type="PANTHER" id="PTHR47992">
    <property type="entry name" value="PROTEIN PHOSPHATASE"/>
    <property type="match status" value="1"/>
</dbReference>
<dbReference type="OrthoDB" id="420076at2759"/>
<keyword evidence="7" id="KW-0460">Magnesium</keyword>
<feature type="compositionally biased region" description="Low complexity" evidence="13">
    <location>
        <begin position="19"/>
        <end position="28"/>
    </location>
</feature>
<evidence type="ECO:0000256" key="11">
    <source>
        <dbReference type="ARBA" id="ARBA00048336"/>
    </source>
</evidence>
<comment type="cofactor">
    <cofactor evidence="1">
        <name>Mn(2+)</name>
        <dbReference type="ChEBI" id="CHEBI:29035"/>
    </cofactor>
</comment>